<keyword evidence="2" id="KW-0677">Repeat</keyword>
<dbReference type="GeneID" id="25730437"/>
<evidence type="ECO:0000256" key="2">
    <source>
        <dbReference type="ARBA" id="ARBA00022737"/>
    </source>
</evidence>
<feature type="domain" description="BRWD/PHIP N-terminal" evidence="4">
    <location>
        <begin position="16"/>
        <end position="92"/>
    </location>
</feature>
<gene>
    <name evidence="5" type="ORF">MNEG_13017</name>
</gene>
<feature type="repeat" description="WD" evidence="3">
    <location>
        <begin position="217"/>
        <end position="251"/>
    </location>
</feature>
<evidence type="ECO:0000313" key="5">
    <source>
        <dbReference type="EMBL" id="KIY94943.1"/>
    </source>
</evidence>
<dbReference type="GO" id="GO:0005634">
    <property type="term" value="C:nucleus"/>
    <property type="evidence" value="ECO:0007669"/>
    <property type="project" value="TreeGrafter"/>
</dbReference>
<dbReference type="SUPFAM" id="SSF50978">
    <property type="entry name" value="WD40 repeat-like"/>
    <property type="match status" value="1"/>
</dbReference>
<dbReference type="InterPro" id="IPR052060">
    <property type="entry name" value="Bromo_WD_repeat"/>
</dbReference>
<dbReference type="PROSITE" id="PS50082">
    <property type="entry name" value="WD_REPEATS_2"/>
    <property type="match status" value="2"/>
</dbReference>
<evidence type="ECO:0000259" key="4">
    <source>
        <dbReference type="Pfam" id="PF25437"/>
    </source>
</evidence>
<dbReference type="EMBL" id="KK103792">
    <property type="protein sequence ID" value="KIY94943.1"/>
    <property type="molecule type" value="Genomic_DNA"/>
</dbReference>
<dbReference type="Pfam" id="PF25437">
    <property type="entry name" value="BRWD1_N"/>
    <property type="match status" value="1"/>
</dbReference>
<dbReference type="RefSeq" id="XP_013893963.1">
    <property type="nucleotide sequence ID" value="XM_014038509.1"/>
</dbReference>
<organism evidence="5 6">
    <name type="scientific">Monoraphidium neglectum</name>
    <dbReference type="NCBI Taxonomy" id="145388"/>
    <lineage>
        <taxon>Eukaryota</taxon>
        <taxon>Viridiplantae</taxon>
        <taxon>Chlorophyta</taxon>
        <taxon>core chlorophytes</taxon>
        <taxon>Chlorophyceae</taxon>
        <taxon>CS clade</taxon>
        <taxon>Sphaeropleales</taxon>
        <taxon>Selenastraceae</taxon>
        <taxon>Monoraphidium</taxon>
    </lineage>
</organism>
<dbReference type="PROSITE" id="PS50294">
    <property type="entry name" value="WD_REPEATS_REGION"/>
    <property type="match status" value="2"/>
</dbReference>
<dbReference type="PANTHER" id="PTHR16266:SF17">
    <property type="entry name" value="BRWD3"/>
    <property type="match status" value="1"/>
</dbReference>
<dbReference type="PANTHER" id="PTHR16266">
    <property type="entry name" value="WD REPEAT DOMAIN 9"/>
    <property type="match status" value="1"/>
</dbReference>
<keyword evidence="1 3" id="KW-0853">WD repeat</keyword>
<dbReference type="InterPro" id="IPR057452">
    <property type="entry name" value="BRWD/PHIP_N"/>
</dbReference>
<dbReference type="Proteomes" id="UP000054498">
    <property type="component" value="Unassembled WGS sequence"/>
</dbReference>
<dbReference type="GO" id="GO:0008360">
    <property type="term" value="P:regulation of cell shape"/>
    <property type="evidence" value="ECO:0007669"/>
    <property type="project" value="TreeGrafter"/>
</dbReference>
<accession>A0A0D2KGH5</accession>
<evidence type="ECO:0000313" key="6">
    <source>
        <dbReference type="Proteomes" id="UP000054498"/>
    </source>
</evidence>
<keyword evidence="6" id="KW-1185">Reference proteome</keyword>
<dbReference type="InterPro" id="IPR019775">
    <property type="entry name" value="WD40_repeat_CS"/>
</dbReference>
<name>A0A0D2KGH5_9CHLO</name>
<protein>
    <submittedName>
        <fullName evidence="5">Bromodomain and WD repeat-containing protein 1</fullName>
    </submittedName>
</protein>
<feature type="repeat" description="WD" evidence="3">
    <location>
        <begin position="175"/>
        <end position="216"/>
    </location>
</feature>
<dbReference type="InterPro" id="IPR001680">
    <property type="entry name" value="WD40_rpt"/>
</dbReference>
<feature type="non-terminal residue" evidence="5">
    <location>
        <position position="251"/>
    </location>
</feature>
<dbReference type="STRING" id="145388.A0A0D2KGH5"/>
<dbReference type="OrthoDB" id="538223at2759"/>
<dbReference type="KEGG" id="mng:MNEG_13017"/>
<proteinExistence type="predicted"/>
<dbReference type="GO" id="GO:0006357">
    <property type="term" value="P:regulation of transcription by RNA polymerase II"/>
    <property type="evidence" value="ECO:0007669"/>
    <property type="project" value="TreeGrafter"/>
</dbReference>
<evidence type="ECO:0000256" key="1">
    <source>
        <dbReference type="ARBA" id="ARBA00022574"/>
    </source>
</evidence>
<dbReference type="InterPro" id="IPR015943">
    <property type="entry name" value="WD40/YVTN_repeat-like_dom_sf"/>
</dbReference>
<dbReference type="GO" id="GO:0007010">
    <property type="term" value="P:cytoskeleton organization"/>
    <property type="evidence" value="ECO:0007669"/>
    <property type="project" value="TreeGrafter"/>
</dbReference>
<dbReference type="Gene3D" id="2.130.10.10">
    <property type="entry name" value="YVTN repeat-like/Quinoprotein amine dehydrogenase"/>
    <property type="match status" value="1"/>
</dbReference>
<dbReference type="InterPro" id="IPR036322">
    <property type="entry name" value="WD40_repeat_dom_sf"/>
</dbReference>
<dbReference type="Pfam" id="PF00400">
    <property type="entry name" value="WD40"/>
    <property type="match status" value="2"/>
</dbReference>
<reference evidence="5 6" key="1">
    <citation type="journal article" date="2013" name="BMC Genomics">
        <title>Reconstruction of the lipid metabolism for the microalga Monoraphidium neglectum from its genome sequence reveals characteristics suitable for biofuel production.</title>
        <authorList>
            <person name="Bogen C."/>
            <person name="Al-Dilaimi A."/>
            <person name="Albersmeier A."/>
            <person name="Wichmann J."/>
            <person name="Grundmann M."/>
            <person name="Rupp O."/>
            <person name="Lauersen K.J."/>
            <person name="Blifernez-Klassen O."/>
            <person name="Kalinowski J."/>
            <person name="Goesmann A."/>
            <person name="Mussgnug J.H."/>
            <person name="Kruse O."/>
        </authorList>
    </citation>
    <scope>NUCLEOTIDE SEQUENCE [LARGE SCALE GENOMIC DNA]</scope>
    <source>
        <strain evidence="5 6">SAG 48.87</strain>
    </source>
</reference>
<sequence length="251" mass="26179">MESLPPVQDVSGADAPHVDAGEVMQLVLHWLAAGPCSGAAAALQREAEALGLLPKRHDVRGGASAQTYRRLAAAQPHLPGDALPQLLQQVLAAKRLCGAPGAAGLTSLLAEGPLATIPHLAAAFPPPPPRALRAPFASAALPECLLLRQAGAAAARGAAPPPSFVAGRMQRHTTVRGHRLAVYCVAFDRRGGLVITGADDYLVKIWDVRTGLLRASCRGHDQEVTDLAVSGDNRLAASGSLDRSIRVWNLQ</sequence>
<dbReference type="PROSITE" id="PS00678">
    <property type="entry name" value="WD_REPEATS_1"/>
    <property type="match status" value="2"/>
</dbReference>
<dbReference type="AlphaFoldDB" id="A0A0D2KGH5"/>
<dbReference type="SMART" id="SM00320">
    <property type="entry name" value="WD40"/>
    <property type="match status" value="2"/>
</dbReference>
<evidence type="ECO:0000256" key="3">
    <source>
        <dbReference type="PROSITE-ProRule" id="PRU00221"/>
    </source>
</evidence>